<proteinExistence type="predicted"/>
<dbReference type="Pfam" id="PF19606">
    <property type="entry name" value="DUF6111"/>
    <property type="match status" value="1"/>
</dbReference>
<keyword evidence="1" id="KW-1133">Transmembrane helix</keyword>
<evidence type="ECO:0000256" key="1">
    <source>
        <dbReference type="SAM" id="Phobius"/>
    </source>
</evidence>
<gene>
    <name evidence="2" type="ORF">H7965_11685</name>
</gene>
<keyword evidence="1" id="KW-0472">Membrane</keyword>
<protein>
    <submittedName>
        <fullName evidence="2">Uncharacterized protein</fullName>
    </submittedName>
</protein>
<dbReference type="AlphaFoldDB" id="A0A9X0UD44"/>
<dbReference type="Proteomes" id="UP000600101">
    <property type="component" value="Unassembled WGS sequence"/>
</dbReference>
<keyword evidence="1" id="KW-0812">Transmembrane</keyword>
<comment type="caution">
    <text evidence="2">The sequence shown here is derived from an EMBL/GenBank/DDBJ whole genome shotgun (WGS) entry which is preliminary data.</text>
</comment>
<evidence type="ECO:0000313" key="3">
    <source>
        <dbReference type="Proteomes" id="UP000600101"/>
    </source>
</evidence>
<reference evidence="2" key="1">
    <citation type="submission" date="2020-08" db="EMBL/GenBank/DDBJ databases">
        <authorList>
            <person name="Hu Y."/>
            <person name="Nguyen S.V."/>
            <person name="Li F."/>
            <person name="Fanning S."/>
        </authorList>
    </citation>
    <scope>NUCLEOTIDE SEQUENCE</scope>
    <source>
        <strain evidence="2">SYSU D8009</strain>
    </source>
</reference>
<name>A0A9X0UD44_9PROT</name>
<feature type="transmembrane region" description="Helical" evidence="1">
    <location>
        <begin position="21"/>
        <end position="39"/>
    </location>
</feature>
<sequence length="99" mass="10818">MLQRPGVTSGDFAYVTRAMPYLIEILLFLAPFAGFALWRRCNPGADPSPRMLWLALAGVGCGLVAAVWYGFSVRTRPHADYVPARIGEDGRVIPGQAPR</sequence>
<organism evidence="2 3">
    <name type="scientific">Siccirubricoccus deserti</name>
    <dbReference type="NCBI Taxonomy" id="2013562"/>
    <lineage>
        <taxon>Bacteria</taxon>
        <taxon>Pseudomonadati</taxon>
        <taxon>Pseudomonadota</taxon>
        <taxon>Alphaproteobacteria</taxon>
        <taxon>Acetobacterales</taxon>
        <taxon>Roseomonadaceae</taxon>
        <taxon>Siccirubricoccus</taxon>
    </lineage>
</organism>
<dbReference type="InterPro" id="IPR046093">
    <property type="entry name" value="DUF6111"/>
</dbReference>
<evidence type="ECO:0000313" key="2">
    <source>
        <dbReference type="EMBL" id="MBC4015984.1"/>
    </source>
</evidence>
<accession>A0A9X0UD44</accession>
<dbReference type="EMBL" id="JACOMF010000011">
    <property type="protein sequence ID" value="MBC4015984.1"/>
    <property type="molecule type" value="Genomic_DNA"/>
</dbReference>
<keyword evidence="3" id="KW-1185">Reference proteome</keyword>
<dbReference type="RefSeq" id="WP_186770755.1">
    <property type="nucleotide sequence ID" value="NZ_JACOMF010000011.1"/>
</dbReference>
<feature type="transmembrane region" description="Helical" evidence="1">
    <location>
        <begin position="51"/>
        <end position="71"/>
    </location>
</feature>